<keyword evidence="13" id="KW-1185">Reference proteome</keyword>
<feature type="domain" description="Glycosyl hydrolase family 81 C-terminal" evidence="11">
    <location>
        <begin position="396"/>
        <end position="745"/>
    </location>
</feature>
<evidence type="ECO:0000259" key="11">
    <source>
        <dbReference type="Pfam" id="PF17652"/>
    </source>
</evidence>
<comment type="similarity">
    <text evidence="2">Belongs to the glycosyl hydrolase 81 family.</text>
</comment>
<dbReference type="GO" id="GO:0071555">
    <property type="term" value="P:cell wall organization"/>
    <property type="evidence" value="ECO:0007669"/>
    <property type="project" value="UniProtKB-KW"/>
</dbReference>
<evidence type="ECO:0000313" key="13">
    <source>
        <dbReference type="Proteomes" id="UP000002258"/>
    </source>
</evidence>
<evidence type="ECO:0000256" key="2">
    <source>
        <dbReference type="ARBA" id="ARBA00010730"/>
    </source>
</evidence>
<comment type="catalytic activity">
    <reaction evidence="1">
        <text>Hydrolysis of (1-&gt;3)-beta-D-glucosidic linkages in (1-&gt;3)-beta-D-glucans.</text>
        <dbReference type="EC" id="3.2.1.39"/>
    </reaction>
</comment>
<dbReference type="GO" id="GO:0009986">
    <property type="term" value="C:cell surface"/>
    <property type="evidence" value="ECO:0007669"/>
    <property type="project" value="TreeGrafter"/>
</dbReference>
<keyword evidence="8" id="KW-0624">Polysaccharide degradation</keyword>
<dbReference type="EMBL" id="CP000499">
    <property type="protein sequence ID" value="ABN66990.2"/>
    <property type="molecule type" value="Genomic_DNA"/>
</dbReference>
<protein>
    <recommendedName>
        <fullName evidence="3">glucan endo-1,3-beta-D-glucosidase</fullName>
        <ecNumber evidence="3">3.2.1.39</ecNumber>
    </recommendedName>
</protein>
<dbReference type="KEGG" id="pic:PICST_60116"/>
<evidence type="ECO:0000259" key="10">
    <source>
        <dbReference type="Pfam" id="PF03639"/>
    </source>
</evidence>
<dbReference type="GeneID" id="4839315"/>
<dbReference type="OMA" id="WCLPHHQ"/>
<dbReference type="InterPro" id="IPR005200">
    <property type="entry name" value="Endo-beta-glucanase"/>
</dbReference>
<dbReference type="InterPro" id="IPR040451">
    <property type="entry name" value="GH81_N"/>
</dbReference>
<reference evidence="12 13" key="1">
    <citation type="journal article" date="2007" name="Nat. Biotechnol.">
        <title>Genome sequence of the lignocellulose-bioconverting and xylose-fermenting yeast Pichia stipitis.</title>
        <authorList>
            <person name="Jeffries T.W."/>
            <person name="Grigoriev I.V."/>
            <person name="Grimwood J."/>
            <person name="Laplaza J.M."/>
            <person name="Aerts A."/>
            <person name="Salamov A."/>
            <person name="Schmutz J."/>
            <person name="Lindquist E."/>
            <person name="Dehal P."/>
            <person name="Shapiro H."/>
            <person name="Jin Y.S."/>
            <person name="Passoth V."/>
            <person name="Richardson P.M."/>
        </authorList>
    </citation>
    <scope>NUCLEOTIDE SEQUENCE [LARGE SCALE GENOMIC DNA]</scope>
    <source>
        <strain evidence="13">ATCC 58785 / CBS 6054 / NBRC 10063 / NRRL Y-11545</strain>
    </source>
</reference>
<evidence type="ECO:0000256" key="4">
    <source>
        <dbReference type="ARBA" id="ARBA00022801"/>
    </source>
</evidence>
<dbReference type="RefSeq" id="XP_001385019.2">
    <property type="nucleotide sequence ID" value="XM_001384982.1"/>
</dbReference>
<dbReference type="HOGENOM" id="CLU_005482_2_1_1"/>
<accession>A3LWL8</accession>
<dbReference type="FunCoup" id="A3LWL8">
    <property type="interactions" value="221"/>
</dbReference>
<dbReference type="eggNOG" id="KOG2254">
    <property type="taxonomic scope" value="Eukaryota"/>
</dbReference>
<keyword evidence="7" id="KW-0961">Cell wall biogenesis/degradation</keyword>
<dbReference type="Gene3D" id="1.10.287.1170">
    <property type="entry name" value="glycoside hydrolase family 81 endo-[beta] glucanase"/>
    <property type="match status" value="1"/>
</dbReference>
<sequence>MGLLDLKNALKKIDDSIKKKADPPQVPPKRAELKQSRQQQPFSTGKSNERSTSFNIDDIFDDSIADGEPPVIFKRTKHRVVPQGCACGDEDDAIHTNNFYNNLTLEDQTFPVWTLPYSLWFSKDSGQDVGLAFNHTEASQRVYGPEADADPAQFYFNPPKIKSLVISGEGFRDYRTSVTLEGHNKLSVVAKVVWEEDKYISVPLAHGMGFVTATYNNIKPVIASQVGIQEFSRVENVGSLSKYKIKLFNQVVWSVYIDGDVILQLEDPNHIKGDKVTNATIQFARGESLAYDDTAGTYPVGVNLLGNVHGEKAQYSFEYKMQGCSRSGSGLVWCLPHHQEALVSTLQNKYSQLELDSPTKGVMRAYVTNVLTMEEQLPLGINWDPWASFSTDTPSYSPIVKDLIKAAAIEEIKQDVVGMANIDSMYTSGKILDKFAYIAYVCKFILEDDELTARILPRVKEAVELFANNRQKYPLVYDTTWKGLISSADPAADFGNSNYNDHHFHYGYHIHAIALVAKIDSQWLTSNNNLVLNYANTLLRDTANPKKDKYFPQFRSFDWFHGHSFAHGIFASGDGKDEESSSEDYHFVYGMKLYAKVVGNDKMESRANLMLAIMRRAMNMYMLYSDDNKIQPKNFIRNKVAGISFENKIDFATYFGRGTIADEWIHGIHMLPITPISSYIRQEQFVREEWDQKLAKIIDRIPDGWKGILMLNLALFNPKKAWNWFARNDWDDRLIDNGMSRTWSLAYIAGIGGAD</sequence>
<dbReference type="FunFam" id="1.10.287.1170:FF:000001">
    <property type="entry name" value="Endo-1,3-beta-glucanase Engl1"/>
    <property type="match status" value="1"/>
</dbReference>
<dbReference type="InterPro" id="IPR040720">
    <property type="entry name" value="GH81_C"/>
</dbReference>
<name>A3LWL8_PICST</name>
<keyword evidence="6" id="KW-0326">Glycosidase</keyword>
<keyword evidence="5" id="KW-0119">Carbohydrate metabolism</keyword>
<evidence type="ECO:0000256" key="5">
    <source>
        <dbReference type="ARBA" id="ARBA00023277"/>
    </source>
</evidence>
<dbReference type="GO" id="GO:0042973">
    <property type="term" value="F:glucan endo-1,3-beta-D-glucosidase activity"/>
    <property type="evidence" value="ECO:0007669"/>
    <property type="project" value="UniProtKB-EC"/>
</dbReference>
<dbReference type="OrthoDB" id="4473401at2759"/>
<feature type="domain" description="Glycosyl hydrolase family 81 N-terminal" evidence="10">
    <location>
        <begin position="79"/>
        <end position="387"/>
    </location>
</feature>
<evidence type="ECO:0000313" key="12">
    <source>
        <dbReference type="EMBL" id="ABN66990.2"/>
    </source>
</evidence>
<evidence type="ECO:0000256" key="9">
    <source>
        <dbReference type="SAM" id="MobiDB-lite"/>
    </source>
</evidence>
<evidence type="ECO:0000256" key="1">
    <source>
        <dbReference type="ARBA" id="ARBA00000382"/>
    </source>
</evidence>
<dbReference type="Gene3D" id="2.70.98.30">
    <property type="entry name" value="Golgi alpha-mannosidase II, domain 4"/>
    <property type="match status" value="1"/>
</dbReference>
<dbReference type="EC" id="3.2.1.39" evidence="3"/>
<evidence type="ECO:0000256" key="7">
    <source>
        <dbReference type="ARBA" id="ARBA00023316"/>
    </source>
</evidence>
<dbReference type="GO" id="GO:0000272">
    <property type="term" value="P:polysaccharide catabolic process"/>
    <property type="evidence" value="ECO:0007669"/>
    <property type="project" value="UniProtKB-KW"/>
</dbReference>
<feature type="compositionally biased region" description="Polar residues" evidence="9">
    <location>
        <begin position="36"/>
        <end position="53"/>
    </location>
</feature>
<dbReference type="Proteomes" id="UP000002258">
    <property type="component" value="Chromosome 5"/>
</dbReference>
<gene>
    <name evidence="12" type="primary">ACF2</name>
    <name evidence="12" type="ORF">PICST_60116</name>
</gene>
<dbReference type="InParanoid" id="A3LWL8"/>
<dbReference type="Pfam" id="PF17652">
    <property type="entry name" value="Glyco_hydro81C"/>
    <property type="match status" value="1"/>
</dbReference>
<evidence type="ECO:0000256" key="6">
    <source>
        <dbReference type="ARBA" id="ARBA00023295"/>
    </source>
</evidence>
<proteinExistence type="inferred from homology"/>
<organism evidence="12 13">
    <name type="scientific">Scheffersomyces stipitis (strain ATCC 58785 / CBS 6054 / NBRC 10063 / NRRL Y-11545)</name>
    <name type="common">Yeast</name>
    <name type="synonym">Pichia stipitis</name>
    <dbReference type="NCBI Taxonomy" id="322104"/>
    <lineage>
        <taxon>Eukaryota</taxon>
        <taxon>Fungi</taxon>
        <taxon>Dikarya</taxon>
        <taxon>Ascomycota</taxon>
        <taxon>Saccharomycotina</taxon>
        <taxon>Pichiomycetes</taxon>
        <taxon>Debaryomycetaceae</taxon>
        <taxon>Scheffersomyces</taxon>
    </lineage>
</organism>
<dbReference type="PROSITE" id="PS52008">
    <property type="entry name" value="GH81"/>
    <property type="match status" value="1"/>
</dbReference>
<dbReference type="FunFam" id="1.20.5.420:FF:000008">
    <property type="entry name" value="Endo-1,3-beta-glucanase Engl1"/>
    <property type="match status" value="1"/>
</dbReference>
<feature type="region of interest" description="Disordered" evidence="9">
    <location>
        <begin position="15"/>
        <end position="53"/>
    </location>
</feature>
<keyword evidence="4" id="KW-0378">Hydrolase</keyword>
<dbReference type="AlphaFoldDB" id="A3LWL8"/>
<dbReference type="PANTHER" id="PTHR31983">
    <property type="entry name" value="ENDO-1,3(4)-BETA-GLUCANASE 1"/>
    <property type="match status" value="1"/>
</dbReference>
<dbReference type="Pfam" id="PF03639">
    <property type="entry name" value="Glyco_hydro_81"/>
    <property type="match status" value="1"/>
</dbReference>
<dbReference type="GO" id="GO:0052861">
    <property type="term" value="F:endo-1,3(4)-beta-glucanase activity"/>
    <property type="evidence" value="ECO:0007669"/>
    <property type="project" value="InterPro"/>
</dbReference>
<evidence type="ECO:0000256" key="3">
    <source>
        <dbReference type="ARBA" id="ARBA00012780"/>
    </source>
</evidence>
<dbReference type="PANTHER" id="PTHR31983:SF0">
    <property type="entry name" value="GLUCAN ENDO-1,3-BETA-D-GLUCOSIDASE 2"/>
    <property type="match status" value="1"/>
</dbReference>
<evidence type="ECO:0000256" key="8">
    <source>
        <dbReference type="ARBA" id="ARBA00023326"/>
    </source>
</evidence>
<dbReference type="Gene3D" id="1.20.5.420">
    <property type="entry name" value="Immunoglobulin FC, subunit C"/>
    <property type="match status" value="1"/>
</dbReference>